<evidence type="ECO:0000256" key="2">
    <source>
        <dbReference type="ARBA" id="ARBA00022695"/>
    </source>
</evidence>
<dbReference type="GO" id="GO:0003887">
    <property type="term" value="F:DNA-directed DNA polymerase activity"/>
    <property type="evidence" value="ECO:0007669"/>
    <property type="project" value="UniProtKB-KW"/>
</dbReference>
<dbReference type="GO" id="GO:0006261">
    <property type="term" value="P:DNA-templated DNA replication"/>
    <property type="evidence" value="ECO:0007669"/>
    <property type="project" value="TreeGrafter"/>
</dbReference>
<evidence type="ECO:0000313" key="5">
    <source>
        <dbReference type="EMBL" id="PKZ29604.1"/>
    </source>
</evidence>
<dbReference type="PANTHER" id="PTHR34388">
    <property type="entry name" value="DNA POLYMERASE III SUBUNIT DELTA"/>
    <property type="match status" value="1"/>
</dbReference>
<dbReference type="RefSeq" id="WP_101636631.1">
    <property type="nucleotide sequence ID" value="NZ_PKHU01000002.1"/>
</dbReference>
<sequence length="326" mass="38494">MYKREFDNLINSKKVPNFFLIRGNDEFLNAFCAKQLLNLWNSENVLEQYFEEYNFNEAMSFLEPSLFSDKNIIYIKNDKTTSTKEIKEIIEKCKKDENNYVLYEIYECGNILNNDFLKAFGTNFLRVFKPNSQNEALQILTQISQILKLFPNSIALLEIYKIHNENLSLCVAELKKFKSLNLELNLENVKENVFGLSEVSFEDLFEKIINLKDFRDDFFTYTQSGSYNESELIGYFYSSIFRIFSIHTFIKINGKIDFRQVLGYLPPMQIQNNLKTLALQFSTEKFKEMFISLNKTEYSLKTKININKTYLLLSGLLEFQRILSKK</sequence>
<dbReference type="GO" id="GO:0003677">
    <property type="term" value="F:DNA binding"/>
    <property type="evidence" value="ECO:0007669"/>
    <property type="project" value="InterPro"/>
</dbReference>
<evidence type="ECO:0000256" key="3">
    <source>
        <dbReference type="ARBA" id="ARBA00022705"/>
    </source>
</evidence>
<organism evidence="5 6">
    <name type="scientific">Campylobacter ureolyticus</name>
    <dbReference type="NCBI Taxonomy" id="827"/>
    <lineage>
        <taxon>Bacteria</taxon>
        <taxon>Pseudomonadati</taxon>
        <taxon>Campylobacterota</taxon>
        <taxon>Epsilonproteobacteria</taxon>
        <taxon>Campylobacterales</taxon>
        <taxon>Campylobacteraceae</taxon>
        <taxon>Campylobacter</taxon>
    </lineage>
</organism>
<dbReference type="Gene3D" id="3.40.50.300">
    <property type="entry name" value="P-loop containing nucleotide triphosphate hydrolases"/>
    <property type="match status" value="1"/>
</dbReference>
<dbReference type="EMBL" id="PKHU01000002">
    <property type="protein sequence ID" value="PKZ29604.1"/>
    <property type="molecule type" value="Genomic_DNA"/>
</dbReference>
<dbReference type="InterPro" id="IPR005790">
    <property type="entry name" value="DNA_polIII_delta"/>
</dbReference>
<name>A0A2I1NB23_9BACT</name>
<evidence type="ECO:0000313" key="6">
    <source>
        <dbReference type="Proteomes" id="UP000234639"/>
    </source>
</evidence>
<comment type="caution">
    <text evidence="5">The sequence shown here is derived from an EMBL/GenBank/DDBJ whole genome shotgun (WGS) entry which is preliminary data.</text>
</comment>
<keyword evidence="1" id="KW-0808">Transferase</keyword>
<evidence type="ECO:0000256" key="1">
    <source>
        <dbReference type="ARBA" id="ARBA00022679"/>
    </source>
</evidence>
<dbReference type="InterPro" id="IPR027417">
    <property type="entry name" value="P-loop_NTPase"/>
</dbReference>
<dbReference type="Proteomes" id="UP000234639">
    <property type="component" value="Unassembled WGS sequence"/>
</dbReference>
<dbReference type="AlphaFoldDB" id="A0A2I1NB23"/>
<keyword evidence="4" id="KW-0239">DNA-directed DNA polymerase</keyword>
<dbReference type="PANTHER" id="PTHR34388:SF1">
    <property type="entry name" value="DNA POLYMERASE III SUBUNIT DELTA"/>
    <property type="match status" value="1"/>
</dbReference>
<proteinExistence type="predicted"/>
<evidence type="ECO:0000256" key="4">
    <source>
        <dbReference type="ARBA" id="ARBA00022932"/>
    </source>
</evidence>
<protein>
    <submittedName>
        <fullName evidence="5">DNA polymerase III subunit delta</fullName>
    </submittedName>
</protein>
<dbReference type="GO" id="GO:0009360">
    <property type="term" value="C:DNA polymerase III complex"/>
    <property type="evidence" value="ECO:0007669"/>
    <property type="project" value="TreeGrafter"/>
</dbReference>
<keyword evidence="3" id="KW-0235">DNA replication</keyword>
<gene>
    <name evidence="5" type="ORF">CYJ41_01570</name>
</gene>
<accession>A0A2I1NB23</accession>
<reference evidence="5 6" key="1">
    <citation type="submission" date="2017-12" db="EMBL/GenBank/DDBJ databases">
        <title>Phylogenetic diversity of female urinary microbiome.</title>
        <authorList>
            <person name="Thomas-White K."/>
            <person name="Wolfe A.J."/>
        </authorList>
    </citation>
    <scope>NUCLEOTIDE SEQUENCE [LARGE SCALE GENOMIC DNA]</scope>
    <source>
        <strain evidence="5 6">UMB0112</strain>
    </source>
</reference>
<keyword evidence="2" id="KW-0548">Nucleotidyltransferase</keyword>